<evidence type="ECO:0000313" key="3">
    <source>
        <dbReference type="Proteomes" id="UP001229421"/>
    </source>
</evidence>
<sequence>MSIPFEMKTLEPDQSKKTITLPIEIIEEIISRVPVKSILRFRSVSKPWLSIISNNPSFTKLHFTRTTSNHFTALFIAAYDQCNRKRYFLSAARDGGLITHLMTLDNARTIGTSQAQHLKGLVCFSFTSLYPNCNCSYAYIINPSTRSVFKLPEPDDLLTYGKVHACYLFGFDEFTNEHKVVLYIRKHGGSVVEFRIFSMSSYSWRKIDVEPPVGFTWDSLRFDTKSSVCVNSVVHLMLRGSFDVLAIDLRTNKSCVISTPHGVVPSTPFRLDARNVTLTKDNYPRIIKIDGCVGVVCHDRVVESNEMHIWILQDYESRVWIRETIAFPKPWSKLDGPFPFDDDNMGGVIFSLRKTSGNVVNLPIYNKKRKSFKSIQFTLGELLCSKTITFGEIKCYAESILPL</sequence>
<evidence type="ECO:0000259" key="1">
    <source>
        <dbReference type="PROSITE" id="PS50181"/>
    </source>
</evidence>
<dbReference type="InterPro" id="IPR001810">
    <property type="entry name" value="F-box_dom"/>
</dbReference>
<dbReference type="Proteomes" id="UP001229421">
    <property type="component" value="Unassembled WGS sequence"/>
</dbReference>
<dbReference type="SMART" id="SM00256">
    <property type="entry name" value="FBOX"/>
    <property type="match status" value="1"/>
</dbReference>
<name>A0AAD8JT37_TARER</name>
<gene>
    <name evidence="2" type="ORF">QVD17_39796</name>
</gene>
<accession>A0AAD8JT37</accession>
<dbReference type="SUPFAM" id="SSF81383">
    <property type="entry name" value="F-box domain"/>
    <property type="match status" value="1"/>
</dbReference>
<dbReference type="InterPro" id="IPR017451">
    <property type="entry name" value="F-box-assoc_interact_dom"/>
</dbReference>
<dbReference type="NCBIfam" id="TIGR01640">
    <property type="entry name" value="F_box_assoc_1"/>
    <property type="match status" value="1"/>
</dbReference>
<dbReference type="PROSITE" id="PS50181">
    <property type="entry name" value="FBOX"/>
    <property type="match status" value="1"/>
</dbReference>
<keyword evidence="3" id="KW-1185">Reference proteome</keyword>
<reference evidence="2" key="1">
    <citation type="journal article" date="2023" name="bioRxiv">
        <title>Improved chromosome-level genome assembly for marigold (Tagetes erecta).</title>
        <authorList>
            <person name="Jiang F."/>
            <person name="Yuan L."/>
            <person name="Wang S."/>
            <person name="Wang H."/>
            <person name="Xu D."/>
            <person name="Wang A."/>
            <person name="Fan W."/>
        </authorList>
    </citation>
    <scope>NUCLEOTIDE SEQUENCE</scope>
    <source>
        <strain evidence="2">WSJ</strain>
        <tissue evidence="2">Leaf</tissue>
    </source>
</reference>
<dbReference type="PANTHER" id="PTHR31111:SF125">
    <property type="entry name" value="F-BOX PROTEIN CPR30-LIKE"/>
    <property type="match status" value="1"/>
</dbReference>
<comment type="caution">
    <text evidence="2">The sequence shown here is derived from an EMBL/GenBank/DDBJ whole genome shotgun (WGS) entry which is preliminary data.</text>
</comment>
<organism evidence="2 3">
    <name type="scientific">Tagetes erecta</name>
    <name type="common">African marigold</name>
    <dbReference type="NCBI Taxonomy" id="13708"/>
    <lineage>
        <taxon>Eukaryota</taxon>
        <taxon>Viridiplantae</taxon>
        <taxon>Streptophyta</taxon>
        <taxon>Embryophyta</taxon>
        <taxon>Tracheophyta</taxon>
        <taxon>Spermatophyta</taxon>
        <taxon>Magnoliopsida</taxon>
        <taxon>eudicotyledons</taxon>
        <taxon>Gunneridae</taxon>
        <taxon>Pentapetalae</taxon>
        <taxon>asterids</taxon>
        <taxon>campanulids</taxon>
        <taxon>Asterales</taxon>
        <taxon>Asteraceae</taxon>
        <taxon>Asteroideae</taxon>
        <taxon>Heliantheae alliance</taxon>
        <taxon>Tageteae</taxon>
        <taxon>Tagetes</taxon>
    </lineage>
</organism>
<dbReference type="EMBL" id="JAUHHV010000011">
    <property type="protein sequence ID" value="KAK1408161.1"/>
    <property type="molecule type" value="Genomic_DNA"/>
</dbReference>
<proteinExistence type="predicted"/>
<protein>
    <recommendedName>
        <fullName evidence="1">F-box domain-containing protein</fullName>
    </recommendedName>
</protein>
<dbReference type="AlphaFoldDB" id="A0AAD8JT37"/>
<dbReference type="Pfam" id="PF00646">
    <property type="entry name" value="F-box"/>
    <property type="match status" value="1"/>
</dbReference>
<dbReference type="InterPro" id="IPR013187">
    <property type="entry name" value="F-box-assoc_dom_typ3"/>
</dbReference>
<dbReference type="Pfam" id="PF08268">
    <property type="entry name" value="FBA_3"/>
    <property type="match status" value="1"/>
</dbReference>
<dbReference type="Gene3D" id="1.20.1280.50">
    <property type="match status" value="1"/>
</dbReference>
<dbReference type="InterPro" id="IPR036047">
    <property type="entry name" value="F-box-like_dom_sf"/>
</dbReference>
<dbReference type="PANTHER" id="PTHR31111">
    <property type="entry name" value="BNAA05G37150D PROTEIN-RELATED"/>
    <property type="match status" value="1"/>
</dbReference>
<feature type="domain" description="F-box" evidence="1">
    <location>
        <begin position="15"/>
        <end position="61"/>
    </location>
</feature>
<evidence type="ECO:0000313" key="2">
    <source>
        <dbReference type="EMBL" id="KAK1408161.1"/>
    </source>
</evidence>